<evidence type="ECO:0000256" key="7">
    <source>
        <dbReference type="ARBA" id="ARBA00022840"/>
    </source>
</evidence>
<accession>A0A150QGY8</accession>
<dbReference type="InterPro" id="IPR004358">
    <property type="entry name" value="Sig_transdc_His_kin-like_C"/>
</dbReference>
<dbReference type="EMBL" id="JEMA01000670">
    <property type="protein sequence ID" value="KYF67277.1"/>
    <property type="molecule type" value="Genomic_DNA"/>
</dbReference>
<dbReference type="InterPro" id="IPR001610">
    <property type="entry name" value="PAC"/>
</dbReference>
<dbReference type="Gene3D" id="3.40.50.2300">
    <property type="match status" value="1"/>
</dbReference>
<organism evidence="16 17">
    <name type="scientific">Sorangium cellulosum</name>
    <name type="common">Polyangium cellulosum</name>
    <dbReference type="NCBI Taxonomy" id="56"/>
    <lineage>
        <taxon>Bacteria</taxon>
        <taxon>Pseudomonadati</taxon>
        <taxon>Myxococcota</taxon>
        <taxon>Polyangia</taxon>
        <taxon>Polyangiales</taxon>
        <taxon>Polyangiaceae</taxon>
        <taxon>Sorangium</taxon>
    </lineage>
</organism>
<sequence>MSAAASRELDALRVRVAELELELARVRASGLPASTRSPGAPASGPGGAALTSGATEWEAQLDEAEEVAQMGNWIWDRDQNHLTWSRQLFRIIGCDPAKHTPSTEAFLAAVHPDDRERMTTLLQRAIETREGSGATAFRVLRQDGAVRECLLSSLPIVDGAGPPSRFFGVVVDLTERRRAEQELRRSERMLNEAQRIAHVGSWSYDLASRAVRWSEQLYQILGVAPSRRPTFELLASVIHPEDRHRVFGGAESASPLGIAGPVECRVVRPSTGELRHVQMAAQLLTDESGAITGLVGTSLDITERRRLEEQLLHSQKLEAIGRLAGGVAHDFNNMLTAIFGHKELAVRKSPPPSPILDHLAQIGTAAERAAALTRQLLAFARKQIIQPTVVDPNALILGVESLLRPLVGEDVALDVLPGSQIWPIRIDRGQFEQLLMNLAVNARDAMPGGGRLTIETANTHVSPDDAERRPEIEPGEYVALTVTDTGQGMEDAIQQYVFEPFFTTKEPGKGSGLGLATCHGIVKQHGGHIWFSSASGQGTRFTIWFPRVRGAPCEQPARASAAVVGGAETVLVMEDEAQVRELCVAALRSFGYSVLAARSGKEAVALAAAYPGVIHLLVSDMVLPDARGPEVAAALARARAALPVLYTSGYIEDSAMPGELVEGAVHFLSKPYTPTQLAQAVRAVLDASTQAPRAQGAGDAPPPAAAAERLQ</sequence>
<dbReference type="PANTHER" id="PTHR43065:SF46">
    <property type="entry name" value="C4-DICARBOXYLATE TRANSPORT SENSOR PROTEIN DCTB"/>
    <property type="match status" value="1"/>
</dbReference>
<dbReference type="SUPFAM" id="SSF55785">
    <property type="entry name" value="PYP-like sensor domain (PAS domain)"/>
    <property type="match status" value="2"/>
</dbReference>
<feature type="domain" description="PAC" evidence="15">
    <location>
        <begin position="133"/>
        <end position="185"/>
    </location>
</feature>
<dbReference type="Pfam" id="PF02518">
    <property type="entry name" value="HATPase_c"/>
    <property type="match status" value="1"/>
</dbReference>
<evidence type="ECO:0000256" key="1">
    <source>
        <dbReference type="ARBA" id="ARBA00000085"/>
    </source>
</evidence>
<dbReference type="GO" id="GO:0005524">
    <property type="term" value="F:ATP binding"/>
    <property type="evidence" value="ECO:0007669"/>
    <property type="project" value="UniProtKB-KW"/>
</dbReference>
<dbReference type="InterPro" id="IPR003594">
    <property type="entry name" value="HATPase_dom"/>
</dbReference>
<dbReference type="PRINTS" id="PR00344">
    <property type="entry name" value="BCTRLSENSOR"/>
</dbReference>
<dbReference type="InterPro" id="IPR036097">
    <property type="entry name" value="HisK_dim/P_sf"/>
</dbReference>
<dbReference type="SMART" id="SM00448">
    <property type="entry name" value="REC"/>
    <property type="match status" value="1"/>
</dbReference>
<evidence type="ECO:0000256" key="11">
    <source>
        <dbReference type="SAM" id="MobiDB-lite"/>
    </source>
</evidence>
<feature type="region of interest" description="Disordered" evidence="11">
    <location>
        <begin position="689"/>
        <end position="711"/>
    </location>
</feature>
<keyword evidence="10" id="KW-0175">Coiled coil</keyword>
<feature type="domain" description="PAC" evidence="15">
    <location>
        <begin position="260"/>
        <end position="313"/>
    </location>
</feature>
<dbReference type="Gene3D" id="1.10.287.130">
    <property type="match status" value="1"/>
</dbReference>
<dbReference type="OrthoDB" id="9758831at2"/>
<dbReference type="InterPro" id="IPR003661">
    <property type="entry name" value="HisK_dim/P_dom"/>
</dbReference>
<dbReference type="AlphaFoldDB" id="A0A150QGY8"/>
<dbReference type="SMART" id="SM00086">
    <property type="entry name" value="PAC"/>
    <property type="match status" value="2"/>
</dbReference>
<dbReference type="NCBIfam" id="TIGR00229">
    <property type="entry name" value="sensory_box"/>
    <property type="match status" value="2"/>
</dbReference>
<evidence type="ECO:0000256" key="2">
    <source>
        <dbReference type="ARBA" id="ARBA00012438"/>
    </source>
</evidence>
<keyword evidence="4" id="KW-0808">Transferase</keyword>
<dbReference type="SMART" id="SM00388">
    <property type="entry name" value="HisKA"/>
    <property type="match status" value="1"/>
</dbReference>
<evidence type="ECO:0000259" key="13">
    <source>
        <dbReference type="PROSITE" id="PS50110"/>
    </source>
</evidence>
<dbReference type="PROSITE" id="PS50112">
    <property type="entry name" value="PAS"/>
    <property type="match status" value="1"/>
</dbReference>
<feature type="coiled-coil region" evidence="10">
    <location>
        <begin position="2"/>
        <end position="29"/>
    </location>
</feature>
<dbReference type="PROSITE" id="PS50113">
    <property type="entry name" value="PAC"/>
    <property type="match status" value="2"/>
</dbReference>
<comment type="catalytic activity">
    <reaction evidence="1">
        <text>ATP + protein L-histidine = ADP + protein N-phospho-L-histidine.</text>
        <dbReference type="EC" id="2.7.13.3"/>
    </reaction>
</comment>
<dbReference type="SMART" id="SM00091">
    <property type="entry name" value="PAS"/>
    <property type="match status" value="2"/>
</dbReference>
<feature type="modified residue" description="4-aspartylphosphate" evidence="9">
    <location>
        <position position="620"/>
    </location>
</feature>
<dbReference type="RefSeq" id="WP_061609959.1">
    <property type="nucleotide sequence ID" value="NZ_JEMA01000670.1"/>
</dbReference>
<keyword evidence="8" id="KW-0902">Two-component regulatory system</keyword>
<dbReference type="GO" id="GO:0000155">
    <property type="term" value="F:phosphorelay sensor kinase activity"/>
    <property type="evidence" value="ECO:0007669"/>
    <property type="project" value="InterPro"/>
</dbReference>
<gene>
    <name evidence="16" type="ORF">BE15_26330</name>
</gene>
<evidence type="ECO:0000259" key="14">
    <source>
        <dbReference type="PROSITE" id="PS50112"/>
    </source>
</evidence>
<proteinExistence type="predicted"/>
<evidence type="ECO:0000256" key="8">
    <source>
        <dbReference type="ARBA" id="ARBA00023012"/>
    </source>
</evidence>
<feature type="domain" description="Histidine kinase" evidence="12">
    <location>
        <begin position="326"/>
        <end position="549"/>
    </location>
</feature>
<dbReference type="InterPro" id="IPR000014">
    <property type="entry name" value="PAS"/>
</dbReference>
<evidence type="ECO:0000256" key="4">
    <source>
        <dbReference type="ARBA" id="ARBA00022679"/>
    </source>
</evidence>
<dbReference type="InterPro" id="IPR013655">
    <property type="entry name" value="PAS_fold_3"/>
</dbReference>
<dbReference type="SUPFAM" id="SSF47384">
    <property type="entry name" value="Homodimeric domain of signal transducing histidine kinase"/>
    <property type="match status" value="1"/>
</dbReference>
<dbReference type="Pfam" id="PF08447">
    <property type="entry name" value="PAS_3"/>
    <property type="match status" value="2"/>
</dbReference>
<reference evidence="16 17" key="1">
    <citation type="submission" date="2014-02" db="EMBL/GenBank/DDBJ databases">
        <title>The small core and large imbalanced accessory genome model reveals a collaborative survival strategy of Sorangium cellulosum strains in nature.</title>
        <authorList>
            <person name="Han K."/>
            <person name="Peng R."/>
            <person name="Blom J."/>
            <person name="Li Y.-Z."/>
        </authorList>
    </citation>
    <scope>NUCLEOTIDE SEQUENCE [LARGE SCALE GENOMIC DNA]</scope>
    <source>
        <strain evidence="16 17">So0008-312</strain>
    </source>
</reference>
<comment type="caution">
    <text evidence="16">The sequence shown here is derived from an EMBL/GenBank/DDBJ whole genome shotgun (WGS) entry which is preliminary data.</text>
</comment>
<dbReference type="InterPro" id="IPR011006">
    <property type="entry name" value="CheY-like_superfamily"/>
</dbReference>
<dbReference type="PANTHER" id="PTHR43065">
    <property type="entry name" value="SENSOR HISTIDINE KINASE"/>
    <property type="match status" value="1"/>
</dbReference>
<evidence type="ECO:0000259" key="15">
    <source>
        <dbReference type="PROSITE" id="PS50113"/>
    </source>
</evidence>
<evidence type="ECO:0000313" key="17">
    <source>
        <dbReference type="Proteomes" id="UP000075260"/>
    </source>
</evidence>
<dbReference type="SMART" id="SM00387">
    <property type="entry name" value="HATPase_c"/>
    <property type="match status" value="1"/>
</dbReference>
<keyword evidence="3 9" id="KW-0597">Phosphoprotein</keyword>
<dbReference type="InterPro" id="IPR001789">
    <property type="entry name" value="Sig_transdc_resp-reg_receiver"/>
</dbReference>
<dbReference type="CDD" id="cd00130">
    <property type="entry name" value="PAS"/>
    <property type="match status" value="2"/>
</dbReference>
<dbReference type="InterPro" id="IPR035965">
    <property type="entry name" value="PAS-like_dom_sf"/>
</dbReference>
<dbReference type="Proteomes" id="UP000075260">
    <property type="component" value="Unassembled WGS sequence"/>
</dbReference>
<evidence type="ECO:0000256" key="6">
    <source>
        <dbReference type="ARBA" id="ARBA00022777"/>
    </source>
</evidence>
<evidence type="ECO:0000256" key="9">
    <source>
        <dbReference type="PROSITE-ProRule" id="PRU00169"/>
    </source>
</evidence>
<evidence type="ECO:0000256" key="5">
    <source>
        <dbReference type="ARBA" id="ARBA00022741"/>
    </source>
</evidence>
<dbReference type="InterPro" id="IPR005467">
    <property type="entry name" value="His_kinase_dom"/>
</dbReference>
<feature type="domain" description="Response regulatory" evidence="13">
    <location>
        <begin position="569"/>
        <end position="685"/>
    </location>
</feature>
<evidence type="ECO:0000259" key="12">
    <source>
        <dbReference type="PROSITE" id="PS50109"/>
    </source>
</evidence>
<feature type="region of interest" description="Disordered" evidence="11">
    <location>
        <begin position="31"/>
        <end position="51"/>
    </location>
</feature>
<name>A0A150QGY8_SORCE</name>
<feature type="domain" description="PAS" evidence="14">
    <location>
        <begin position="57"/>
        <end position="129"/>
    </location>
</feature>
<evidence type="ECO:0000256" key="10">
    <source>
        <dbReference type="SAM" id="Coils"/>
    </source>
</evidence>
<dbReference type="SUPFAM" id="SSF55874">
    <property type="entry name" value="ATPase domain of HSP90 chaperone/DNA topoisomerase II/histidine kinase"/>
    <property type="match status" value="1"/>
</dbReference>
<dbReference type="Pfam" id="PF00072">
    <property type="entry name" value="Response_reg"/>
    <property type="match status" value="1"/>
</dbReference>
<dbReference type="PROSITE" id="PS50109">
    <property type="entry name" value="HIS_KIN"/>
    <property type="match status" value="1"/>
</dbReference>
<keyword evidence="6 16" id="KW-0418">Kinase</keyword>
<evidence type="ECO:0000313" key="16">
    <source>
        <dbReference type="EMBL" id="KYF67277.1"/>
    </source>
</evidence>
<feature type="compositionally biased region" description="Low complexity" evidence="11">
    <location>
        <begin position="690"/>
        <end position="699"/>
    </location>
</feature>
<dbReference type="SUPFAM" id="SSF52172">
    <property type="entry name" value="CheY-like"/>
    <property type="match status" value="1"/>
</dbReference>
<dbReference type="InterPro" id="IPR000700">
    <property type="entry name" value="PAS-assoc_C"/>
</dbReference>
<dbReference type="Gene3D" id="3.30.450.20">
    <property type="entry name" value="PAS domain"/>
    <property type="match status" value="2"/>
</dbReference>
<dbReference type="InterPro" id="IPR036890">
    <property type="entry name" value="HATPase_C_sf"/>
</dbReference>
<dbReference type="EC" id="2.7.13.3" evidence="2"/>
<dbReference type="CDD" id="cd00082">
    <property type="entry name" value="HisKA"/>
    <property type="match status" value="1"/>
</dbReference>
<keyword evidence="5" id="KW-0547">Nucleotide-binding</keyword>
<dbReference type="PROSITE" id="PS50110">
    <property type="entry name" value="RESPONSE_REGULATORY"/>
    <property type="match status" value="1"/>
</dbReference>
<protein>
    <recommendedName>
        <fullName evidence="2">histidine kinase</fullName>
        <ecNumber evidence="2">2.7.13.3</ecNumber>
    </recommendedName>
</protein>
<dbReference type="Gene3D" id="2.10.70.100">
    <property type="match status" value="2"/>
</dbReference>
<keyword evidence="7" id="KW-0067">ATP-binding</keyword>
<evidence type="ECO:0000256" key="3">
    <source>
        <dbReference type="ARBA" id="ARBA00022553"/>
    </source>
</evidence>
<dbReference type="Gene3D" id="3.30.565.10">
    <property type="entry name" value="Histidine kinase-like ATPase, C-terminal domain"/>
    <property type="match status" value="1"/>
</dbReference>